<name>A0A4P9ZT84_9FUNG</name>
<dbReference type="SUPFAM" id="SSF57850">
    <property type="entry name" value="RING/U-box"/>
    <property type="match status" value="1"/>
</dbReference>
<dbReference type="GO" id="GO:0008270">
    <property type="term" value="F:zinc ion binding"/>
    <property type="evidence" value="ECO:0007669"/>
    <property type="project" value="UniProtKB-KW"/>
</dbReference>
<dbReference type="STRING" id="215637.A0A4P9ZT84"/>
<keyword evidence="4" id="KW-0808">Transferase</keyword>
<dbReference type="AlphaFoldDB" id="A0A4P9ZT84"/>
<dbReference type="GO" id="GO:0005634">
    <property type="term" value="C:nucleus"/>
    <property type="evidence" value="ECO:0007669"/>
    <property type="project" value="UniProtKB-SubCell"/>
</dbReference>
<dbReference type="InterPro" id="IPR026846">
    <property type="entry name" value="Nse2(Mms21)"/>
</dbReference>
<evidence type="ECO:0000313" key="12">
    <source>
        <dbReference type="EMBL" id="RKP36665.1"/>
    </source>
</evidence>
<dbReference type="Proteomes" id="UP000268162">
    <property type="component" value="Unassembled WGS sequence"/>
</dbReference>
<dbReference type="PANTHER" id="PTHR21330">
    <property type="entry name" value="E3 SUMO-PROTEIN LIGASE NSE2"/>
    <property type="match status" value="1"/>
</dbReference>
<dbReference type="GO" id="GO:0016925">
    <property type="term" value="P:protein sumoylation"/>
    <property type="evidence" value="ECO:0007669"/>
    <property type="project" value="UniProtKB-UniPathway"/>
</dbReference>
<comment type="pathway">
    <text evidence="2">Protein modification; protein sumoylation.</text>
</comment>
<keyword evidence="7" id="KW-0833">Ubl conjugation pathway</keyword>
<proteinExistence type="inferred from homology"/>
<evidence type="ECO:0000256" key="7">
    <source>
        <dbReference type="ARBA" id="ARBA00022786"/>
    </source>
</evidence>
<dbReference type="InterPro" id="IPR004181">
    <property type="entry name" value="Znf_MIZ"/>
</dbReference>
<evidence type="ECO:0000256" key="8">
    <source>
        <dbReference type="ARBA" id="ARBA00022833"/>
    </source>
</evidence>
<accession>A0A4P9ZT84</accession>
<dbReference type="OrthoDB" id="26899at2759"/>
<dbReference type="GO" id="GO:0000724">
    <property type="term" value="P:double-strand break repair via homologous recombination"/>
    <property type="evidence" value="ECO:0007669"/>
    <property type="project" value="InterPro"/>
</dbReference>
<evidence type="ECO:0000256" key="3">
    <source>
        <dbReference type="ARBA" id="ARBA00008212"/>
    </source>
</evidence>
<comment type="similarity">
    <text evidence="3">Belongs to the NSE2 family.</text>
</comment>
<keyword evidence="5" id="KW-0479">Metal-binding</keyword>
<keyword evidence="6 10" id="KW-0863">Zinc-finger</keyword>
<feature type="domain" description="SP-RING-type" evidence="11">
    <location>
        <begin position="151"/>
        <end position="233"/>
    </location>
</feature>
<dbReference type="GO" id="GO:0030915">
    <property type="term" value="C:Smc5-Smc6 complex"/>
    <property type="evidence" value="ECO:0007669"/>
    <property type="project" value="InterPro"/>
</dbReference>
<evidence type="ECO:0000256" key="5">
    <source>
        <dbReference type="ARBA" id="ARBA00022723"/>
    </source>
</evidence>
<evidence type="ECO:0000313" key="13">
    <source>
        <dbReference type="Proteomes" id="UP000268162"/>
    </source>
</evidence>
<dbReference type="CDD" id="cd16651">
    <property type="entry name" value="SPL-RING_NSE2"/>
    <property type="match status" value="1"/>
</dbReference>
<reference evidence="13" key="1">
    <citation type="journal article" date="2018" name="Nat. Microbiol.">
        <title>Leveraging single-cell genomics to expand the fungal tree of life.</title>
        <authorList>
            <person name="Ahrendt S.R."/>
            <person name="Quandt C.A."/>
            <person name="Ciobanu D."/>
            <person name="Clum A."/>
            <person name="Salamov A."/>
            <person name="Andreopoulos B."/>
            <person name="Cheng J.F."/>
            <person name="Woyke T."/>
            <person name="Pelin A."/>
            <person name="Henrissat B."/>
            <person name="Reynolds N.K."/>
            <person name="Benny G.L."/>
            <person name="Smith M.E."/>
            <person name="James T.Y."/>
            <person name="Grigoriev I.V."/>
        </authorList>
    </citation>
    <scope>NUCLEOTIDE SEQUENCE [LARGE SCALE GENOMIC DNA]</scope>
    <source>
        <strain evidence="13">RSA 468</strain>
    </source>
</reference>
<evidence type="ECO:0000256" key="6">
    <source>
        <dbReference type="ARBA" id="ARBA00022771"/>
    </source>
</evidence>
<evidence type="ECO:0000256" key="2">
    <source>
        <dbReference type="ARBA" id="ARBA00004718"/>
    </source>
</evidence>
<keyword evidence="8" id="KW-0862">Zinc</keyword>
<evidence type="ECO:0000256" key="10">
    <source>
        <dbReference type="PROSITE-ProRule" id="PRU00452"/>
    </source>
</evidence>
<sequence>MSRSSQLSGSVPVASKLSQLVLSTEDMQDKILRAIAACTDAAIDLEEAEEDAQVQELEATMRSFIDLQARLVIEKSTLADLRNQILSEGHAAEANWVEYYESMNAKEWSKWSNEYSDGDKYGRNDAYREFRERLWEVNHDEPMPALFEDASDDELIMNTQVVSLNCPLTCQLFEEPVKSTVCKHSFSKHAIMDYIRQSSSPTPCPVSGCSRSISLADLKPDRILERKVARHQIGRTDRDNDNEYEAFDEA</sequence>
<dbReference type="InterPro" id="IPR013083">
    <property type="entry name" value="Znf_RING/FYVE/PHD"/>
</dbReference>
<dbReference type="Gene3D" id="3.30.40.10">
    <property type="entry name" value="Zinc/RING finger domain, C3HC4 (zinc finger)"/>
    <property type="match status" value="1"/>
</dbReference>
<dbReference type="Pfam" id="PF11789">
    <property type="entry name" value="zf-Nse"/>
    <property type="match status" value="1"/>
</dbReference>
<dbReference type="EMBL" id="ML002615">
    <property type="protein sequence ID" value="RKP36665.1"/>
    <property type="molecule type" value="Genomic_DNA"/>
</dbReference>
<protein>
    <submittedName>
        <fullName evidence="12">Zinc-finger of the MIZ type in Nse subunit-domain-containing protein</fullName>
    </submittedName>
</protein>
<keyword evidence="9" id="KW-0539">Nucleus</keyword>
<dbReference type="UniPathway" id="UPA00886"/>
<evidence type="ECO:0000256" key="4">
    <source>
        <dbReference type="ARBA" id="ARBA00022679"/>
    </source>
</evidence>
<keyword evidence="13" id="KW-1185">Reference proteome</keyword>
<organism evidence="12 13">
    <name type="scientific">Dimargaris cristalligena</name>
    <dbReference type="NCBI Taxonomy" id="215637"/>
    <lineage>
        <taxon>Eukaryota</taxon>
        <taxon>Fungi</taxon>
        <taxon>Fungi incertae sedis</taxon>
        <taxon>Zoopagomycota</taxon>
        <taxon>Kickxellomycotina</taxon>
        <taxon>Dimargaritomycetes</taxon>
        <taxon>Dimargaritales</taxon>
        <taxon>Dimargaritaceae</taxon>
        <taxon>Dimargaris</taxon>
    </lineage>
</organism>
<evidence type="ECO:0000256" key="9">
    <source>
        <dbReference type="ARBA" id="ARBA00023242"/>
    </source>
</evidence>
<dbReference type="GO" id="GO:0061665">
    <property type="term" value="F:SUMO ligase activity"/>
    <property type="evidence" value="ECO:0007669"/>
    <property type="project" value="TreeGrafter"/>
</dbReference>
<evidence type="ECO:0000256" key="1">
    <source>
        <dbReference type="ARBA" id="ARBA00004123"/>
    </source>
</evidence>
<evidence type="ECO:0000259" key="11">
    <source>
        <dbReference type="PROSITE" id="PS51044"/>
    </source>
</evidence>
<gene>
    <name evidence="12" type="ORF">BJ085DRAFT_39288</name>
</gene>
<dbReference type="PANTHER" id="PTHR21330:SF1">
    <property type="entry name" value="E3 SUMO-PROTEIN LIGASE NSE2"/>
    <property type="match status" value="1"/>
</dbReference>
<dbReference type="PROSITE" id="PS51044">
    <property type="entry name" value="ZF_SP_RING"/>
    <property type="match status" value="1"/>
</dbReference>
<comment type="subcellular location">
    <subcellularLocation>
        <location evidence="1">Nucleus</location>
    </subcellularLocation>
</comment>